<keyword evidence="8" id="KW-1185">Reference proteome</keyword>
<dbReference type="OrthoDB" id="300580at2759"/>
<dbReference type="GO" id="GO:0000139">
    <property type="term" value="C:Golgi membrane"/>
    <property type="evidence" value="ECO:0007669"/>
    <property type="project" value="InterPro"/>
</dbReference>
<dbReference type="EMBL" id="RRYP01006815">
    <property type="protein sequence ID" value="TNV80943.1"/>
    <property type="molecule type" value="Genomic_DNA"/>
</dbReference>
<feature type="transmembrane region" description="Helical" evidence="6">
    <location>
        <begin position="221"/>
        <end position="241"/>
    </location>
</feature>
<dbReference type="AlphaFoldDB" id="A0A8J8T4B3"/>
<dbReference type="InterPro" id="IPR037185">
    <property type="entry name" value="EmrE-like"/>
</dbReference>
<comment type="subcellular location">
    <subcellularLocation>
        <location evidence="1">Membrane</location>
        <topology evidence="1">Multi-pass membrane protein</topology>
    </subcellularLocation>
</comment>
<dbReference type="PANTHER" id="PTHR13146:SF0">
    <property type="entry name" value="SOLUTE CARRIER FAMILY 35 MEMBER F6"/>
    <property type="match status" value="1"/>
</dbReference>
<feature type="transmembrane region" description="Helical" evidence="6">
    <location>
        <begin position="48"/>
        <end position="67"/>
    </location>
</feature>
<evidence type="ECO:0008006" key="9">
    <source>
        <dbReference type="Google" id="ProtNLM"/>
    </source>
</evidence>
<sequence length="552" mass="62255">MVKLASSSKELHLYMIAFLLCVSSYTILTKFQDISQGKDGRLFIHPFWQTFVTAAGDSLALLIYFIVSRFEMRRRRVSSIHYRRLYQQSVVSRQTIAKDEEAKECKYIPVVPLLETPKQNGLIQSQSTFLSQQSSVTLRNPSLPAIPEEPVLPPIPSSPSKFNYLLLTIPAALSNAETVCKCVATVLLPASIVEMLSATNIIFSAILTVFYLKKKLYRHHYLAIFMIMCGVILVGLATLLMEEQDHQKHLQKSMEDIAYGIVLLQIGILCGTIGFIIEEKFMRNHKHLDPVSIVGAEGVSATCLWIFILPIFYYIPCQNASFCSNGHLEDTPGAWEDYAANPNLIYQSIAIFLIIPLSSICAVSTTKHGSTSQRITILLARNLVVWIFFTNVPYDTWLQLSGFIILTFGILLFNEIVILPWWGLNLHVQATAQKNRKGLRPRAKQVKEEPKKSYSMASLDEHQNYKVINATSRNQADSLTEPFTLSQQGSSLLNRNYERQQDQKACSQGKMEQGNNQQNKQCACNNLNQTQYDSTQAPTNMSFGTGSQLEER</sequence>
<proteinExistence type="predicted"/>
<keyword evidence="4 6" id="KW-0472">Membrane</keyword>
<evidence type="ECO:0000256" key="2">
    <source>
        <dbReference type="ARBA" id="ARBA00022692"/>
    </source>
</evidence>
<dbReference type="GO" id="GO:0015165">
    <property type="term" value="F:pyrimidine nucleotide-sugar transmembrane transporter activity"/>
    <property type="evidence" value="ECO:0007669"/>
    <property type="project" value="InterPro"/>
</dbReference>
<evidence type="ECO:0000256" key="1">
    <source>
        <dbReference type="ARBA" id="ARBA00004141"/>
    </source>
</evidence>
<evidence type="ECO:0000313" key="8">
    <source>
        <dbReference type="Proteomes" id="UP000785679"/>
    </source>
</evidence>
<feature type="region of interest" description="Disordered" evidence="5">
    <location>
        <begin position="532"/>
        <end position="552"/>
    </location>
</feature>
<feature type="transmembrane region" description="Helical" evidence="6">
    <location>
        <begin position="344"/>
        <end position="363"/>
    </location>
</feature>
<name>A0A8J8T4B3_HALGN</name>
<dbReference type="Pfam" id="PF04142">
    <property type="entry name" value="Nuc_sug_transp"/>
    <property type="match status" value="1"/>
</dbReference>
<gene>
    <name evidence="7" type="ORF">FGO68_gene14050</name>
</gene>
<feature type="transmembrane region" description="Helical" evidence="6">
    <location>
        <begin position="298"/>
        <end position="315"/>
    </location>
</feature>
<keyword evidence="3 6" id="KW-1133">Transmembrane helix</keyword>
<evidence type="ECO:0000256" key="5">
    <source>
        <dbReference type="SAM" id="MobiDB-lite"/>
    </source>
</evidence>
<accession>A0A8J8T4B3</accession>
<protein>
    <recommendedName>
        <fullName evidence="9">Solute carrier family 35 member F6</fullName>
    </recommendedName>
</protein>
<dbReference type="Proteomes" id="UP000785679">
    <property type="component" value="Unassembled WGS sequence"/>
</dbReference>
<keyword evidence="2 6" id="KW-0812">Transmembrane</keyword>
<evidence type="ECO:0000256" key="4">
    <source>
        <dbReference type="ARBA" id="ARBA00023136"/>
    </source>
</evidence>
<reference evidence="7" key="1">
    <citation type="submission" date="2019-06" db="EMBL/GenBank/DDBJ databases">
        <authorList>
            <person name="Zheng W."/>
        </authorList>
    </citation>
    <scope>NUCLEOTIDE SEQUENCE</scope>
    <source>
        <strain evidence="7">QDHG01</strain>
    </source>
</reference>
<feature type="transmembrane region" description="Helical" evidence="6">
    <location>
        <begin position="400"/>
        <end position="424"/>
    </location>
</feature>
<feature type="transmembrane region" description="Helical" evidence="6">
    <location>
        <begin position="375"/>
        <end position="394"/>
    </location>
</feature>
<dbReference type="PANTHER" id="PTHR13146">
    <property type="match status" value="1"/>
</dbReference>
<feature type="transmembrane region" description="Helical" evidence="6">
    <location>
        <begin position="257"/>
        <end position="277"/>
    </location>
</feature>
<comment type="caution">
    <text evidence="7">The sequence shown here is derived from an EMBL/GenBank/DDBJ whole genome shotgun (WGS) entry which is preliminary data.</text>
</comment>
<organism evidence="7 8">
    <name type="scientific">Halteria grandinella</name>
    <dbReference type="NCBI Taxonomy" id="5974"/>
    <lineage>
        <taxon>Eukaryota</taxon>
        <taxon>Sar</taxon>
        <taxon>Alveolata</taxon>
        <taxon>Ciliophora</taxon>
        <taxon>Intramacronucleata</taxon>
        <taxon>Spirotrichea</taxon>
        <taxon>Stichotrichia</taxon>
        <taxon>Sporadotrichida</taxon>
        <taxon>Halteriidae</taxon>
        <taxon>Halteria</taxon>
    </lineage>
</organism>
<evidence type="ECO:0000313" key="7">
    <source>
        <dbReference type="EMBL" id="TNV80943.1"/>
    </source>
</evidence>
<feature type="transmembrane region" description="Helical" evidence="6">
    <location>
        <begin position="12"/>
        <end position="28"/>
    </location>
</feature>
<dbReference type="SUPFAM" id="SSF103481">
    <property type="entry name" value="Multidrug resistance efflux transporter EmrE"/>
    <property type="match status" value="1"/>
</dbReference>
<evidence type="ECO:0000256" key="6">
    <source>
        <dbReference type="SAM" id="Phobius"/>
    </source>
</evidence>
<dbReference type="InterPro" id="IPR007271">
    <property type="entry name" value="Nuc_sug_transpt"/>
</dbReference>
<evidence type="ECO:0000256" key="3">
    <source>
        <dbReference type="ARBA" id="ARBA00022989"/>
    </source>
</evidence>
<feature type="region of interest" description="Disordered" evidence="5">
    <location>
        <begin position="498"/>
        <end position="518"/>
    </location>
</feature>